<comment type="pathway">
    <text evidence="1 8">Glycan metabolism; pectin degradation; 2-dehydro-3-deoxy-D-gluconate from pectin: step 1/5.</text>
</comment>
<reference evidence="10" key="1">
    <citation type="journal article" date="2016" name="Nat. Genet.">
        <title>A high-quality carrot genome assembly provides new insights into carotenoid accumulation and asterid genome evolution.</title>
        <authorList>
            <person name="Iorizzo M."/>
            <person name="Ellison S."/>
            <person name="Senalik D."/>
            <person name="Zeng P."/>
            <person name="Satapoomin P."/>
            <person name="Huang J."/>
            <person name="Bowman M."/>
            <person name="Iovene M."/>
            <person name="Sanseverino W."/>
            <person name="Cavagnaro P."/>
            <person name="Yildiz M."/>
            <person name="Macko-Podgorni A."/>
            <person name="Moranska E."/>
            <person name="Grzebelus E."/>
            <person name="Grzebelus D."/>
            <person name="Ashrafi H."/>
            <person name="Zheng Z."/>
            <person name="Cheng S."/>
            <person name="Spooner D."/>
            <person name="Van Deynze A."/>
            <person name="Simon P."/>
        </authorList>
    </citation>
    <scope>NUCLEOTIDE SEQUENCE [LARGE SCALE GENOMIC DNA]</scope>
    <source>
        <tissue evidence="10">Leaf</tissue>
    </source>
</reference>
<dbReference type="AlphaFoldDB" id="A0A166HB30"/>
<organism evidence="10">
    <name type="scientific">Daucus carota subsp. sativus</name>
    <name type="common">Carrot</name>
    <dbReference type="NCBI Taxonomy" id="79200"/>
    <lineage>
        <taxon>Eukaryota</taxon>
        <taxon>Viridiplantae</taxon>
        <taxon>Streptophyta</taxon>
        <taxon>Embryophyta</taxon>
        <taxon>Tracheophyta</taxon>
        <taxon>Spermatophyta</taxon>
        <taxon>Magnoliopsida</taxon>
        <taxon>eudicotyledons</taxon>
        <taxon>Gunneridae</taxon>
        <taxon>Pentapetalae</taxon>
        <taxon>asterids</taxon>
        <taxon>campanulids</taxon>
        <taxon>Apiales</taxon>
        <taxon>Apiaceae</taxon>
        <taxon>Apioideae</taxon>
        <taxon>Scandiceae</taxon>
        <taxon>Daucinae</taxon>
        <taxon>Daucus</taxon>
        <taxon>Daucus sect. Daucus</taxon>
    </lineage>
</organism>
<feature type="chain" id="PRO_5007748829" description="Pectinesterase" evidence="8">
    <location>
        <begin position="26"/>
        <end position="367"/>
    </location>
</feature>
<proteinExistence type="inferred from homology"/>
<protein>
    <recommendedName>
        <fullName evidence="3 8">Pectinesterase</fullName>
        <ecNumber evidence="3 8">3.1.1.11</ecNumber>
    </recommendedName>
</protein>
<dbReference type="GO" id="GO:0042545">
    <property type="term" value="P:cell wall modification"/>
    <property type="evidence" value="ECO:0007669"/>
    <property type="project" value="UniProtKB-UniRule"/>
</dbReference>
<dbReference type="UniPathway" id="UPA00545">
    <property type="reaction ID" value="UER00823"/>
</dbReference>
<dbReference type="STRING" id="79200.A0A166HB30"/>
<dbReference type="Gene3D" id="2.160.20.10">
    <property type="entry name" value="Single-stranded right-handed beta-helix, Pectin lyase-like"/>
    <property type="match status" value="1"/>
</dbReference>
<dbReference type="InterPro" id="IPR011050">
    <property type="entry name" value="Pectin_lyase_fold/virulence"/>
</dbReference>
<dbReference type="InterPro" id="IPR000070">
    <property type="entry name" value="Pectinesterase_cat"/>
</dbReference>
<evidence type="ECO:0000256" key="4">
    <source>
        <dbReference type="ARBA" id="ARBA00022801"/>
    </source>
</evidence>
<keyword evidence="4 8" id="KW-0378">Hydrolase</keyword>
<dbReference type="InterPro" id="IPR033131">
    <property type="entry name" value="Pectinesterase_Asp_AS"/>
</dbReference>
<keyword evidence="5 8" id="KW-0063">Aspartyl esterase</keyword>
<gene>
    <name evidence="10" type="ORF">DCAR_002685</name>
</gene>
<dbReference type="SUPFAM" id="SSF51126">
    <property type="entry name" value="Pectin lyase-like"/>
    <property type="match status" value="1"/>
</dbReference>
<feature type="domain" description="Pectinesterase catalytic" evidence="9">
    <location>
        <begin position="71"/>
        <end position="352"/>
    </location>
</feature>
<evidence type="ECO:0000256" key="6">
    <source>
        <dbReference type="ARBA" id="ARBA00047928"/>
    </source>
</evidence>
<dbReference type="Gramene" id="KZN10029">
    <property type="protein sequence ID" value="KZN10029"/>
    <property type="gene ID" value="DCAR_002685"/>
</dbReference>
<dbReference type="OMA" id="NGAGWEQ"/>
<dbReference type="InterPro" id="IPR012334">
    <property type="entry name" value="Pectin_lyas_fold"/>
</dbReference>
<comment type="catalytic activity">
    <reaction evidence="6 8">
        <text>[(1-&gt;4)-alpha-D-galacturonosyl methyl ester](n) + n H2O = [(1-&gt;4)-alpha-D-galacturonosyl](n) + n methanol + n H(+)</text>
        <dbReference type="Rhea" id="RHEA:22380"/>
        <dbReference type="Rhea" id="RHEA-COMP:14570"/>
        <dbReference type="Rhea" id="RHEA-COMP:14573"/>
        <dbReference type="ChEBI" id="CHEBI:15377"/>
        <dbReference type="ChEBI" id="CHEBI:15378"/>
        <dbReference type="ChEBI" id="CHEBI:17790"/>
        <dbReference type="ChEBI" id="CHEBI:140522"/>
        <dbReference type="ChEBI" id="CHEBI:140523"/>
        <dbReference type="EC" id="3.1.1.11"/>
    </reaction>
</comment>
<dbReference type="PANTHER" id="PTHR31321:SF87">
    <property type="entry name" value="PECTINESTERASE 63-RELATED"/>
    <property type="match status" value="1"/>
</dbReference>
<dbReference type="PANTHER" id="PTHR31321">
    <property type="entry name" value="ACYL-COA THIOESTER HYDROLASE YBHC-RELATED"/>
    <property type="match status" value="1"/>
</dbReference>
<dbReference type="PROSITE" id="PS00503">
    <property type="entry name" value="PECTINESTERASE_2"/>
    <property type="match status" value="1"/>
</dbReference>
<evidence type="ECO:0000256" key="5">
    <source>
        <dbReference type="ARBA" id="ARBA00023085"/>
    </source>
</evidence>
<accession>A0A166HB30</accession>
<evidence type="ECO:0000256" key="2">
    <source>
        <dbReference type="ARBA" id="ARBA00008891"/>
    </source>
</evidence>
<feature type="active site" evidence="7">
    <location>
        <position position="223"/>
    </location>
</feature>
<comment type="similarity">
    <text evidence="2">Belongs to the pectinesterase family.</text>
</comment>
<evidence type="ECO:0000256" key="7">
    <source>
        <dbReference type="PROSITE-ProRule" id="PRU10040"/>
    </source>
</evidence>
<dbReference type="GO" id="GO:0045490">
    <property type="term" value="P:pectin catabolic process"/>
    <property type="evidence" value="ECO:0007669"/>
    <property type="project" value="UniProtKB-UniRule"/>
</dbReference>
<evidence type="ECO:0000259" key="9">
    <source>
        <dbReference type="Pfam" id="PF01095"/>
    </source>
</evidence>
<dbReference type="GO" id="GO:0030599">
    <property type="term" value="F:pectinesterase activity"/>
    <property type="evidence" value="ECO:0007669"/>
    <property type="project" value="UniProtKB-UniRule"/>
</dbReference>
<dbReference type="Pfam" id="PF01095">
    <property type="entry name" value="Pectinesterase"/>
    <property type="match status" value="1"/>
</dbReference>
<name>A0A166HB30_DAUCS</name>
<feature type="signal peptide" evidence="8">
    <location>
        <begin position="1"/>
        <end position="25"/>
    </location>
</feature>
<evidence type="ECO:0000256" key="8">
    <source>
        <dbReference type="RuleBase" id="RU000589"/>
    </source>
</evidence>
<keyword evidence="8" id="KW-0732">Signal</keyword>
<evidence type="ECO:0000256" key="1">
    <source>
        <dbReference type="ARBA" id="ARBA00005184"/>
    </source>
</evidence>
<evidence type="ECO:0000313" key="10">
    <source>
        <dbReference type="EMBL" id="KZN10029.1"/>
    </source>
</evidence>
<dbReference type="EMBL" id="LNRQ01000001">
    <property type="protein sequence ID" value="KZN10029.1"/>
    <property type="molecule type" value="Genomic_DNA"/>
</dbReference>
<dbReference type="EC" id="3.1.1.11" evidence="3 8"/>
<sequence length="367" mass="40048">MASLVALFGAVLVTILVLLVPKVVSDDFDSIPSDKSQLSAWFDKNVALASVRKDLDPALAMAESKQPRIIYVKQDGSGDFKTISEAIKSVPRSNPCRVIISIAGGNYFEKLLVDRYQTFVTLYGDPNDVPVISYNGDAKTYGTTNSGTLTVEATADYFMAVNLNIVNTAPRPDGRPLAQAVALRVSGKNGAFYNVKLQGFQDTLCDDAGNHLFKDSYIEGTVDFVFGNSKSLYLNTELHVLDGRQEDVITAHANDDPNADLGFSFVHCSVTGTTTKTYLGRTWRSHPKVIFSYTDMGDVVYPQGWSCLGRPQYAETAYFAEFENRGPGAMPEQRAGFVKKLSDADAKPFITLGHINASGWLLPPPTL</sequence>
<comment type="caution">
    <text evidence="10">The sequence shown here is derived from an EMBL/GenBank/DDBJ whole genome shotgun (WGS) entry which is preliminary data.</text>
</comment>
<evidence type="ECO:0000256" key="3">
    <source>
        <dbReference type="ARBA" id="ARBA00013229"/>
    </source>
</evidence>